<keyword evidence="3" id="KW-1185">Reference proteome</keyword>
<accession>A0A834T817</accession>
<feature type="compositionally biased region" description="Basic and acidic residues" evidence="1">
    <location>
        <begin position="1"/>
        <end position="10"/>
    </location>
</feature>
<comment type="caution">
    <text evidence="2">The sequence shown here is derived from an EMBL/GenBank/DDBJ whole genome shotgun (WGS) entry which is preliminary data.</text>
</comment>
<evidence type="ECO:0000313" key="2">
    <source>
        <dbReference type="EMBL" id="KAF7817000.1"/>
    </source>
</evidence>
<sequence length="23" mass="2537">MGMSENKTENDLAVVGRTQEAQK</sequence>
<evidence type="ECO:0000256" key="1">
    <source>
        <dbReference type="SAM" id="MobiDB-lite"/>
    </source>
</evidence>
<proteinExistence type="predicted"/>
<gene>
    <name evidence="2" type="ORF">G2W53_030969</name>
</gene>
<dbReference type="EMBL" id="JAAIUW010000009">
    <property type="protein sequence ID" value="KAF7817000.1"/>
    <property type="molecule type" value="Genomic_DNA"/>
</dbReference>
<feature type="region of interest" description="Disordered" evidence="1">
    <location>
        <begin position="1"/>
        <end position="23"/>
    </location>
</feature>
<reference evidence="2" key="1">
    <citation type="submission" date="2020-09" db="EMBL/GenBank/DDBJ databases">
        <title>Genome-Enabled Discovery of Anthraquinone Biosynthesis in Senna tora.</title>
        <authorList>
            <person name="Kang S.-H."/>
            <person name="Pandey R.P."/>
            <person name="Lee C.-M."/>
            <person name="Sim J.-S."/>
            <person name="Jeong J.-T."/>
            <person name="Choi B.-S."/>
            <person name="Jung M."/>
            <person name="Ginzburg D."/>
            <person name="Zhao K."/>
            <person name="Won S.Y."/>
            <person name="Oh T.-J."/>
            <person name="Yu Y."/>
            <person name="Kim N.-H."/>
            <person name="Lee O.R."/>
            <person name="Lee T.-H."/>
            <person name="Bashyal P."/>
            <person name="Kim T.-S."/>
            <person name="Lee W.-H."/>
            <person name="Kawkins C."/>
            <person name="Kim C.-K."/>
            <person name="Kim J.S."/>
            <person name="Ahn B.O."/>
            <person name="Rhee S.Y."/>
            <person name="Sohng J.K."/>
        </authorList>
    </citation>
    <scope>NUCLEOTIDE SEQUENCE</scope>
    <source>
        <tissue evidence="2">Leaf</tissue>
    </source>
</reference>
<evidence type="ECO:0000313" key="3">
    <source>
        <dbReference type="Proteomes" id="UP000634136"/>
    </source>
</evidence>
<protein>
    <submittedName>
        <fullName evidence="2">Uncharacterized protein</fullName>
    </submittedName>
</protein>
<dbReference type="AlphaFoldDB" id="A0A834T817"/>
<name>A0A834T817_9FABA</name>
<dbReference type="Proteomes" id="UP000634136">
    <property type="component" value="Unassembled WGS sequence"/>
</dbReference>
<organism evidence="2 3">
    <name type="scientific">Senna tora</name>
    <dbReference type="NCBI Taxonomy" id="362788"/>
    <lineage>
        <taxon>Eukaryota</taxon>
        <taxon>Viridiplantae</taxon>
        <taxon>Streptophyta</taxon>
        <taxon>Embryophyta</taxon>
        <taxon>Tracheophyta</taxon>
        <taxon>Spermatophyta</taxon>
        <taxon>Magnoliopsida</taxon>
        <taxon>eudicotyledons</taxon>
        <taxon>Gunneridae</taxon>
        <taxon>Pentapetalae</taxon>
        <taxon>rosids</taxon>
        <taxon>fabids</taxon>
        <taxon>Fabales</taxon>
        <taxon>Fabaceae</taxon>
        <taxon>Caesalpinioideae</taxon>
        <taxon>Cassia clade</taxon>
        <taxon>Senna</taxon>
    </lineage>
</organism>